<dbReference type="CDD" id="cd14066">
    <property type="entry name" value="STKc_IRAK"/>
    <property type="match status" value="1"/>
</dbReference>
<dbReference type="GO" id="GO:0004674">
    <property type="term" value="F:protein serine/threonine kinase activity"/>
    <property type="evidence" value="ECO:0007669"/>
    <property type="project" value="UniProtKB-KW"/>
</dbReference>
<dbReference type="FunFam" id="3.30.200.20:FF:000039">
    <property type="entry name" value="receptor-like protein kinase FERONIA"/>
    <property type="match status" value="1"/>
</dbReference>
<evidence type="ECO:0000256" key="1">
    <source>
        <dbReference type="ARBA" id="ARBA00004170"/>
    </source>
</evidence>
<dbReference type="InterPro" id="IPR036163">
    <property type="entry name" value="HMA_dom_sf"/>
</dbReference>
<dbReference type="Gene3D" id="3.30.70.100">
    <property type="match status" value="1"/>
</dbReference>
<feature type="compositionally biased region" description="Basic and acidic residues" evidence="8">
    <location>
        <begin position="556"/>
        <end position="583"/>
    </location>
</feature>
<evidence type="ECO:0000256" key="7">
    <source>
        <dbReference type="PROSITE-ProRule" id="PRU10141"/>
    </source>
</evidence>
<reference evidence="11" key="1">
    <citation type="journal article" date="2023" name="bioRxiv">
        <title>Improved chromosome-level genome assembly for marigold (Tagetes erecta).</title>
        <authorList>
            <person name="Jiang F."/>
            <person name="Yuan L."/>
            <person name="Wang S."/>
            <person name="Wang H."/>
            <person name="Xu D."/>
            <person name="Wang A."/>
            <person name="Fan W."/>
        </authorList>
    </citation>
    <scope>NUCLEOTIDE SEQUENCE</scope>
    <source>
        <strain evidence="11">WSJ</strain>
        <tissue evidence="11">Leaf</tissue>
    </source>
</reference>
<dbReference type="EMBL" id="JAUHHV010000007">
    <property type="protein sequence ID" value="KAK1418517.1"/>
    <property type="molecule type" value="Genomic_DNA"/>
</dbReference>
<evidence type="ECO:0000313" key="12">
    <source>
        <dbReference type="Proteomes" id="UP001229421"/>
    </source>
</evidence>
<feature type="region of interest" description="Disordered" evidence="8">
    <location>
        <begin position="521"/>
        <end position="594"/>
    </location>
</feature>
<dbReference type="GO" id="GO:0005886">
    <property type="term" value="C:plasma membrane"/>
    <property type="evidence" value="ECO:0007669"/>
    <property type="project" value="TreeGrafter"/>
</dbReference>
<feature type="compositionally biased region" description="Basic and acidic residues" evidence="8">
    <location>
        <begin position="521"/>
        <end position="548"/>
    </location>
</feature>
<dbReference type="PANTHER" id="PTHR27003:SF342">
    <property type="entry name" value="TYROSINE-PROTEIN KINASE, CSF-1_PDGF RECEPTOR FAMILY-RELATED"/>
    <property type="match status" value="1"/>
</dbReference>
<dbReference type="SUPFAM" id="SSF56112">
    <property type="entry name" value="Protein kinase-like (PK-like)"/>
    <property type="match status" value="1"/>
</dbReference>
<evidence type="ECO:0000256" key="2">
    <source>
        <dbReference type="ARBA" id="ARBA00022527"/>
    </source>
</evidence>
<gene>
    <name evidence="11" type="ORF">QVD17_27662</name>
</gene>
<dbReference type="Gene3D" id="3.30.200.20">
    <property type="entry name" value="Phosphorylase Kinase, domain 1"/>
    <property type="match status" value="1"/>
</dbReference>
<feature type="binding site" evidence="7">
    <location>
        <position position="119"/>
    </location>
    <ligand>
        <name>ATP</name>
        <dbReference type="ChEBI" id="CHEBI:30616"/>
    </ligand>
</feature>
<keyword evidence="4 7" id="KW-0547">Nucleotide-binding</keyword>
<dbReference type="Pfam" id="PF00403">
    <property type="entry name" value="HMA"/>
    <property type="match status" value="1"/>
</dbReference>
<dbReference type="AlphaFoldDB" id="A0AAD8NRL4"/>
<dbReference type="Gene3D" id="1.10.510.10">
    <property type="entry name" value="Transferase(Phosphotransferase) domain 1"/>
    <property type="match status" value="1"/>
</dbReference>
<dbReference type="SMART" id="SM00220">
    <property type="entry name" value="S_TKc"/>
    <property type="match status" value="1"/>
</dbReference>
<comment type="caution">
    <text evidence="11">The sequence shown here is derived from an EMBL/GenBank/DDBJ whole genome shotgun (WGS) entry which is preliminary data.</text>
</comment>
<dbReference type="PROSITE" id="PS50846">
    <property type="entry name" value="HMA_2"/>
    <property type="match status" value="1"/>
</dbReference>
<dbReference type="SUPFAM" id="SSF55008">
    <property type="entry name" value="HMA, heavy metal-associated domain"/>
    <property type="match status" value="1"/>
</dbReference>
<dbReference type="InterPro" id="IPR000719">
    <property type="entry name" value="Prot_kinase_dom"/>
</dbReference>
<dbReference type="Pfam" id="PF07714">
    <property type="entry name" value="PK_Tyr_Ser-Thr"/>
    <property type="match status" value="1"/>
</dbReference>
<evidence type="ECO:0000256" key="6">
    <source>
        <dbReference type="ARBA" id="ARBA00022840"/>
    </source>
</evidence>
<dbReference type="GO" id="GO:0009506">
    <property type="term" value="C:plasmodesma"/>
    <property type="evidence" value="ECO:0007669"/>
    <property type="project" value="TreeGrafter"/>
</dbReference>
<accession>A0AAD8NRL4</accession>
<evidence type="ECO:0000256" key="4">
    <source>
        <dbReference type="ARBA" id="ARBA00022741"/>
    </source>
</evidence>
<feature type="domain" description="HMA" evidence="10">
    <location>
        <begin position="456"/>
        <end position="519"/>
    </location>
</feature>
<evidence type="ECO:0000256" key="3">
    <source>
        <dbReference type="ARBA" id="ARBA00022679"/>
    </source>
</evidence>
<dbReference type="PROSITE" id="PS00108">
    <property type="entry name" value="PROTEIN_KINASE_ST"/>
    <property type="match status" value="1"/>
</dbReference>
<keyword evidence="6 7" id="KW-0067">ATP-binding</keyword>
<evidence type="ECO:0000259" key="10">
    <source>
        <dbReference type="PROSITE" id="PS50846"/>
    </source>
</evidence>
<keyword evidence="3" id="KW-0808">Transferase</keyword>
<evidence type="ECO:0000259" key="9">
    <source>
        <dbReference type="PROSITE" id="PS50011"/>
    </source>
</evidence>
<dbReference type="Proteomes" id="UP001229421">
    <property type="component" value="Unassembled WGS sequence"/>
</dbReference>
<dbReference type="FunFam" id="1.10.510.10:FF:000084">
    <property type="entry name" value="Wall-associated receptor kinase 2"/>
    <property type="match status" value="1"/>
</dbReference>
<dbReference type="GO" id="GO:0009626">
    <property type="term" value="P:plant-type hypersensitive response"/>
    <property type="evidence" value="ECO:0007669"/>
    <property type="project" value="UniProtKB-KW"/>
</dbReference>
<keyword evidence="2" id="KW-0723">Serine/threonine-protein kinase</keyword>
<dbReference type="InterPro" id="IPR045272">
    <property type="entry name" value="ANXUR1/2-like"/>
</dbReference>
<dbReference type="PROSITE" id="PS50011">
    <property type="entry name" value="PROTEIN_KINASE_DOM"/>
    <property type="match status" value="1"/>
</dbReference>
<dbReference type="GO" id="GO:0005524">
    <property type="term" value="F:ATP binding"/>
    <property type="evidence" value="ECO:0007669"/>
    <property type="project" value="UniProtKB-UniRule"/>
</dbReference>
<evidence type="ECO:0000256" key="8">
    <source>
        <dbReference type="SAM" id="MobiDB-lite"/>
    </source>
</evidence>
<evidence type="ECO:0000313" key="11">
    <source>
        <dbReference type="EMBL" id="KAK1418517.1"/>
    </source>
</evidence>
<dbReference type="InterPro" id="IPR017441">
    <property type="entry name" value="Protein_kinase_ATP_BS"/>
</dbReference>
<dbReference type="CDD" id="cd00371">
    <property type="entry name" value="HMA"/>
    <property type="match status" value="1"/>
</dbReference>
<protein>
    <submittedName>
        <fullName evidence="11">Uncharacterized protein</fullName>
    </submittedName>
</protein>
<dbReference type="GO" id="GO:0046872">
    <property type="term" value="F:metal ion binding"/>
    <property type="evidence" value="ECO:0007669"/>
    <property type="project" value="InterPro"/>
</dbReference>
<keyword evidence="12" id="KW-1185">Reference proteome</keyword>
<name>A0AAD8NRL4_TARER</name>
<feature type="domain" description="Protein kinase" evidence="9">
    <location>
        <begin position="88"/>
        <end position="363"/>
    </location>
</feature>
<dbReference type="InterPro" id="IPR008271">
    <property type="entry name" value="Ser/Thr_kinase_AS"/>
</dbReference>
<dbReference type="InterPro" id="IPR006121">
    <property type="entry name" value="HMA_dom"/>
</dbReference>
<keyword evidence="5" id="KW-0418">Kinase</keyword>
<dbReference type="InterPro" id="IPR001245">
    <property type="entry name" value="Ser-Thr/Tyr_kinase_cat_dom"/>
</dbReference>
<comment type="subcellular location">
    <subcellularLocation>
        <location evidence="1">Membrane</location>
        <topology evidence="1">Peripheral membrane protein</topology>
    </subcellularLocation>
</comment>
<dbReference type="PROSITE" id="PS00107">
    <property type="entry name" value="PROTEIN_KINASE_ATP"/>
    <property type="match status" value="1"/>
</dbReference>
<dbReference type="InterPro" id="IPR011009">
    <property type="entry name" value="Kinase-like_dom_sf"/>
</dbReference>
<dbReference type="PANTHER" id="PTHR27003">
    <property type="entry name" value="OS07G0166700 PROTEIN"/>
    <property type="match status" value="1"/>
</dbReference>
<organism evidence="11 12">
    <name type="scientific">Tagetes erecta</name>
    <name type="common">African marigold</name>
    <dbReference type="NCBI Taxonomy" id="13708"/>
    <lineage>
        <taxon>Eukaryota</taxon>
        <taxon>Viridiplantae</taxon>
        <taxon>Streptophyta</taxon>
        <taxon>Embryophyta</taxon>
        <taxon>Tracheophyta</taxon>
        <taxon>Spermatophyta</taxon>
        <taxon>Magnoliopsida</taxon>
        <taxon>eudicotyledons</taxon>
        <taxon>Gunneridae</taxon>
        <taxon>Pentapetalae</taxon>
        <taxon>asterids</taxon>
        <taxon>campanulids</taxon>
        <taxon>Asterales</taxon>
        <taxon>Asteraceae</taxon>
        <taxon>Asteroideae</taxon>
        <taxon>Heliantheae alliance</taxon>
        <taxon>Tageteae</taxon>
        <taxon>Tagetes</taxon>
    </lineage>
</organism>
<dbReference type="GO" id="GO:0004714">
    <property type="term" value="F:transmembrane receptor protein tyrosine kinase activity"/>
    <property type="evidence" value="ECO:0007669"/>
    <property type="project" value="InterPro"/>
</dbReference>
<proteinExistence type="predicted"/>
<evidence type="ECO:0000256" key="5">
    <source>
        <dbReference type="ARBA" id="ARBA00022777"/>
    </source>
</evidence>
<sequence>MAVPIRGFKELTRIFHFASHSFSFKTKIIFHLPLIPLIYIVSHSTSTSSIAMFIATPNEYETPTTSVQWSQLFRHFEFDEILSATENFNESLVIGRGGSAKVYKGNVKNGSILLVAAIKRLDSMSGQGQFEFLTEVEMMSKLCHCHLVSLFGYCNFQREMILVYDYMPNGTLADHLHKLGTPFPWCQRLKICLGAARGLDYLHTGTGVEFGIIHRDVKSSNILLDERWAAKISDFGLSKMSPSNQTSSYVSTLVKGTFGYFDPNYFATGKVTRKSDVYAFGVVLLEVLCRKRAADASLDLGLVTWAQDSIKEGYLKDIVDADIKDEISRKCLKEYVRVVQRCLDDHPENRPTMAEVVLSLQYVLTLQEKINNLVQTTSDKIFGSMLDKISIIVNSHNSARTIIIKREYTNPLKIMSRFMITGPSQVHSTVPKQPADELIVEEIKEVPKPAEEKEEAITVVLKVRIHCEACAQKITKHIRRMNGVESVELDLQNSQVTVRGMFEAAQLVDYVQKMTRKKDVVVEQDPEHKKDDDNIKLKKEKKASEREEKKKKKENKKKEEKEKRKEKKEKWKMKEKDDAKKLDAPVGGSEGGDA</sequence>